<dbReference type="Gene3D" id="1.10.10.10">
    <property type="entry name" value="Winged helix-like DNA-binding domain superfamily/Winged helix DNA-binding domain"/>
    <property type="match status" value="1"/>
</dbReference>
<keyword evidence="8" id="KW-1185">Reference proteome</keyword>
<comment type="caution">
    <text evidence="7">The sequence shown here is derived from an EMBL/GenBank/DDBJ whole genome shotgun (WGS) entry which is preliminary data.</text>
</comment>
<dbReference type="InterPro" id="IPR030855">
    <property type="entry name" value="Bifunct_BirA"/>
</dbReference>
<accession>A0ABT2TJQ8</accession>
<dbReference type="Pfam" id="PF08279">
    <property type="entry name" value="HTH_11"/>
    <property type="match status" value="1"/>
</dbReference>
<comment type="function">
    <text evidence="5">Acts both as a biotin--[acetyl-CoA-carboxylase] ligase and a repressor.</text>
</comment>
<keyword evidence="4 5" id="KW-0092">Biotin</keyword>
<feature type="binding site" evidence="5">
    <location>
        <position position="113"/>
    </location>
    <ligand>
        <name>biotin</name>
        <dbReference type="ChEBI" id="CHEBI:57586"/>
    </ligand>
</feature>
<dbReference type="InterPro" id="IPR045864">
    <property type="entry name" value="aa-tRNA-synth_II/BPL/LPL"/>
</dbReference>
<keyword evidence="5" id="KW-0804">Transcription</keyword>
<name>A0ABT2TJQ8_9FIRM</name>
<keyword evidence="3 5" id="KW-0067">ATP-binding</keyword>
<dbReference type="Gene3D" id="3.30.930.10">
    <property type="entry name" value="Bira Bifunctional Protein, Domain 2"/>
    <property type="match status" value="1"/>
</dbReference>
<evidence type="ECO:0000313" key="7">
    <source>
        <dbReference type="EMBL" id="MCU6761911.1"/>
    </source>
</evidence>
<keyword evidence="1 5" id="KW-0436">Ligase</keyword>
<keyword evidence="5" id="KW-0678">Repressor</keyword>
<dbReference type="EC" id="6.3.4.15" evidence="5"/>
<dbReference type="InterPro" id="IPR004408">
    <property type="entry name" value="Biotin_CoA_COase_ligase"/>
</dbReference>
<evidence type="ECO:0000256" key="3">
    <source>
        <dbReference type="ARBA" id="ARBA00022840"/>
    </source>
</evidence>
<feature type="binding site" evidence="5">
    <location>
        <begin position="89"/>
        <end position="91"/>
    </location>
    <ligand>
        <name>biotin</name>
        <dbReference type="ChEBI" id="CHEBI:57586"/>
    </ligand>
</feature>
<dbReference type="InterPro" id="IPR036390">
    <property type="entry name" value="WH_DNA-bd_sf"/>
</dbReference>
<dbReference type="InterPro" id="IPR004143">
    <property type="entry name" value="BPL_LPL_catalytic"/>
</dbReference>
<feature type="binding site" evidence="5">
    <location>
        <position position="184"/>
    </location>
    <ligand>
        <name>biotin</name>
        <dbReference type="ChEBI" id="CHEBI:57586"/>
    </ligand>
</feature>
<dbReference type="GO" id="GO:0004077">
    <property type="term" value="F:biotin--[biotin carboxyl-carrier protein] ligase activity"/>
    <property type="evidence" value="ECO:0007669"/>
    <property type="project" value="UniProtKB-EC"/>
</dbReference>
<dbReference type="InterPro" id="IPR036388">
    <property type="entry name" value="WH-like_DNA-bd_sf"/>
</dbReference>
<dbReference type="PROSITE" id="PS51733">
    <property type="entry name" value="BPL_LPL_CATALYTIC"/>
    <property type="match status" value="1"/>
</dbReference>
<sequence length="325" mass="36500">MKDKILGMLLKEQGFVSGQKICETFGVSRTAVWKAVHQLTEDGYQIEAVRNKGYRLIQMPDYLSKKDFVNQLHTDWAGRNIYILDEVDSTNDEAKRLAEGGEGHGTVIIAKKQTAGKGRRGRSFESPMGCGLFMSMIIRDDILPSRASMLTLVMGIAVTKALETLTGLNVQIKWPNDVLAGGKKICGILTEMSMQIECMNYLVIGCGVNVRNESFPEEMKDRATSVLLEGVDLVSYSELAAGILEQFEVYYRMFMRNQDLTEIVDEYNEYLINKNRQVTVLNPKDQYEGLALGINTRGELMVQTRQEVKYVTAGEVSVRGIYGYI</sequence>
<comment type="caution">
    <text evidence="5">Lacks conserved residue(s) required for the propagation of feature annotation.</text>
</comment>
<dbReference type="SUPFAM" id="SSF46785">
    <property type="entry name" value="Winged helix' DNA-binding domain"/>
    <property type="match status" value="1"/>
</dbReference>
<evidence type="ECO:0000313" key="8">
    <source>
        <dbReference type="Proteomes" id="UP001652442"/>
    </source>
</evidence>
<dbReference type="InterPro" id="IPR013196">
    <property type="entry name" value="HTH_11"/>
</dbReference>
<dbReference type="InterPro" id="IPR003142">
    <property type="entry name" value="BPL_C"/>
</dbReference>
<comment type="catalytic activity">
    <reaction evidence="5">
        <text>biotin + L-lysyl-[protein] + ATP = N(6)-biotinyl-L-lysyl-[protein] + AMP + diphosphate + H(+)</text>
        <dbReference type="Rhea" id="RHEA:11756"/>
        <dbReference type="Rhea" id="RHEA-COMP:9752"/>
        <dbReference type="Rhea" id="RHEA-COMP:10505"/>
        <dbReference type="ChEBI" id="CHEBI:15378"/>
        <dbReference type="ChEBI" id="CHEBI:29969"/>
        <dbReference type="ChEBI" id="CHEBI:30616"/>
        <dbReference type="ChEBI" id="CHEBI:33019"/>
        <dbReference type="ChEBI" id="CHEBI:57586"/>
        <dbReference type="ChEBI" id="CHEBI:83144"/>
        <dbReference type="ChEBI" id="CHEBI:456215"/>
        <dbReference type="EC" id="6.3.4.15"/>
    </reaction>
</comment>
<dbReference type="Proteomes" id="UP001652442">
    <property type="component" value="Unassembled WGS sequence"/>
</dbReference>
<dbReference type="InterPro" id="IPR008988">
    <property type="entry name" value="Transcriptional_repressor_C"/>
</dbReference>
<evidence type="ECO:0000256" key="2">
    <source>
        <dbReference type="ARBA" id="ARBA00022741"/>
    </source>
</evidence>
<reference evidence="7 8" key="1">
    <citation type="journal article" date="2021" name="ISME Commun">
        <title>Automated analysis of genomic sequences facilitates high-throughput and comprehensive description of bacteria.</title>
        <authorList>
            <person name="Hitch T.C.A."/>
        </authorList>
    </citation>
    <scope>NUCLEOTIDE SEQUENCE [LARGE SCALE GENOMIC DNA]</scope>
    <source>
        <strain evidence="7 8">Sanger_109</strain>
    </source>
</reference>
<dbReference type="PANTHER" id="PTHR12835">
    <property type="entry name" value="BIOTIN PROTEIN LIGASE"/>
    <property type="match status" value="1"/>
</dbReference>
<dbReference type="Gene3D" id="2.30.30.100">
    <property type="match status" value="1"/>
</dbReference>
<dbReference type="PANTHER" id="PTHR12835:SF5">
    <property type="entry name" value="BIOTIN--PROTEIN LIGASE"/>
    <property type="match status" value="1"/>
</dbReference>
<keyword evidence="5" id="KW-0238">DNA-binding</keyword>
<organism evidence="7 8">
    <name type="scientific">Brotonthovivens ammoniilytica</name>
    <dbReference type="NCBI Taxonomy" id="2981725"/>
    <lineage>
        <taxon>Bacteria</taxon>
        <taxon>Bacillati</taxon>
        <taxon>Bacillota</taxon>
        <taxon>Clostridia</taxon>
        <taxon>Lachnospirales</taxon>
        <taxon>Lachnospiraceae</taxon>
        <taxon>Brotonthovivens</taxon>
    </lineage>
</organism>
<evidence type="ECO:0000256" key="5">
    <source>
        <dbReference type="HAMAP-Rule" id="MF_00978"/>
    </source>
</evidence>
<feature type="DNA-binding region" description="H-T-H motif" evidence="5">
    <location>
        <begin position="18"/>
        <end position="37"/>
    </location>
</feature>
<dbReference type="SUPFAM" id="SSF50037">
    <property type="entry name" value="C-terminal domain of transcriptional repressors"/>
    <property type="match status" value="1"/>
</dbReference>
<dbReference type="EMBL" id="JAOQJQ010000002">
    <property type="protein sequence ID" value="MCU6761911.1"/>
    <property type="molecule type" value="Genomic_DNA"/>
</dbReference>
<dbReference type="Pfam" id="PF03099">
    <property type="entry name" value="BPL_LplA_LipB"/>
    <property type="match status" value="1"/>
</dbReference>
<evidence type="ECO:0000256" key="1">
    <source>
        <dbReference type="ARBA" id="ARBA00022598"/>
    </source>
</evidence>
<proteinExistence type="inferred from homology"/>
<dbReference type="HAMAP" id="MF_00978">
    <property type="entry name" value="Bifunct_BirA"/>
    <property type="match status" value="1"/>
</dbReference>
<gene>
    <name evidence="5" type="primary">birA</name>
    <name evidence="7" type="ORF">OCV88_06090</name>
</gene>
<dbReference type="Pfam" id="PF02237">
    <property type="entry name" value="BPL_C"/>
    <property type="match status" value="1"/>
</dbReference>
<keyword evidence="2 5" id="KW-0547">Nucleotide-binding</keyword>
<evidence type="ECO:0000256" key="4">
    <source>
        <dbReference type="ARBA" id="ARBA00023267"/>
    </source>
</evidence>
<keyword evidence="5" id="KW-0805">Transcription regulation</keyword>
<dbReference type="RefSeq" id="WP_158424686.1">
    <property type="nucleotide sequence ID" value="NZ_JAOQJQ010000002.1"/>
</dbReference>
<comment type="similarity">
    <text evidence="5">Belongs to the biotin--protein ligase family.</text>
</comment>
<dbReference type="CDD" id="cd16442">
    <property type="entry name" value="BPL"/>
    <property type="match status" value="1"/>
</dbReference>
<evidence type="ECO:0000259" key="6">
    <source>
        <dbReference type="PROSITE" id="PS51733"/>
    </source>
</evidence>
<protein>
    <recommendedName>
        <fullName evidence="5">Bifunctional ligase/repressor BirA</fullName>
    </recommendedName>
    <alternativeName>
        <fullName evidence="5">Biotin--[acetyl-CoA-carboxylase] ligase</fullName>
        <ecNumber evidence="5">6.3.4.15</ecNumber>
    </alternativeName>
    <alternativeName>
        <fullName evidence="5">Biotin--protein ligase</fullName>
    </alternativeName>
    <alternativeName>
        <fullName evidence="5">Biotin-[acetyl-CoA carboxylase] synthetase</fullName>
    </alternativeName>
</protein>
<dbReference type="SUPFAM" id="SSF55681">
    <property type="entry name" value="Class II aaRS and biotin synthetases"/>
    <property type="match status" value="1"/>
</dbReference>
<dbReference type="NCBIfam" id="TIGR00121">
    <property type="entry name" value="birA_ligase"/>
    <property type="match status" value="1"/>
</dbReference>
<feature type="domain" description="BPL/LPL catalytic" evidence="6">
    <location>
        <begin position="66"/>
        <end position="255"/>
    </location>
</feature>